<dbReference type="InParanoid" id="A0A7G1G539"/>
<dbReference type="PANTHER" id="PTHR42720:SF1">
    <property type="entry name" value="GLYCEROL 3-PHOSPHATE OXIDASE"/>
    <property type="match status" value="1"/>
</dbReference>
<dbReference type="InterPro" id="IPR052745">
    <property type="entry name" value="G3P_Oxidase/Oxidoreductase"/>
</dbReference>
<evidence type="ECO:0000259" key="1">
    <source>
        <dbReference type="Pfam" id="PF01266"/>
    </source>
</evidence>
<evidence type="ECO:0000313" key="3">
    <source>
        <dbReference type="EMBL" id="BBE31225.1"/>
    </source>
</evidence>
<dbReference type="InterPro" id="IPR041854">
    <property type="entry name" value="BFD-like_2Fe2S-bd_dom_sf"/>
</dbReference>
<feature type="domain" description="BFD-like [2Fe-2S]-binding" evidence="2">
    <location>
        <begin position="484"/>
        <end position="538"/>
    </location>
</feature>
<dbReference type="Pfam" id="PF04324">
    <property type="entry name" value="Fer2_BFD"/>
    <property type="match status" value="1"/>
</dbReference>
<dbReference type="KEGG" id="ocy:OSSY52_13660"/>
<dbReference type="Gene3D" id="3.50.50.60">
    <property type="entry name" value="FAD/NAD(P)-binding domain"/>
    <property type="match status" value="1"/>
</dbReference>
<organism evidence="3 4">
    <name type="scientific">Tepiditoga spiralis</name>
    <dbReference type="NCBI Taxonomy" id="2108365"/>
    <lineage>
        <taxon>Bacteria</taxon>
        <taxon>Thermotogati</taxon>
        <taxon>Thermotogota</taxon>
        <taxon>Thermotogae</taxon>
        <taxon>Petrotogales</taxon>
        <taxon>Petrotogaceae</taxon>
        <taxon>Tepiditoga</taxon>
    </lineage>
</organism>
<dbReference type="InterPro" id="IPR006076">
    <property type="entry name" value="FAD-dep_OxRdtase"/>
</dbReference>
<dbReference type="Gene3D" id="1.10.10.1100">
    <property type="entry name" value="BFD-like [2Fe-2S]-binding domain"/>
    <property type="match status" value="1"/>
</dbReference>
<evidence type="ECO:0000313" key="4">
    <source>
        <dbReference type="Proteomes" id="UP000516361"/>
    </source>
</evidence>
<dbReference type="RefSeq" id="WP_190613634.1">
    <property type="nucleotide sequence ID" value="NZ_AP018712.1"/>
</dbReference>
<gene>
    <name evidence="3" type="ORF">OSSY52_13660</name>
</gene>
<sequence length="568" mass="63603">MLKKIQKKLTKKISKDIICSEENGAIKLEGEVNTWNKVYLSGKIAANSSYRGVINKLKVKNLNLPSISKPLLKDTKLQNKKVDVLIIGGGIIGCSIARELSKWKIKTLLVDKEYDLAVHTSSRNDGMIHPGIAPRPGSKKAIYNSRGNKMYTKLAKELDIEFNRTGSLILYDKWYLKFALPLLKIRAHENKVRMKFLNKKELKKREKYISAEIEGGVIFPDAGIVSPYKTTIAFGESAAINDVEFSLDTIVTNIITENNEIKYVETNRGKLYPKIVINAAGVFSDEIAEMAGDRFFTIHPRKGEIALLDKKKGHMLYSILSKPSLNFKSTTKGGGLVKTVEGNILAGPTAIEQPFKEDYTTTPEGLNAIINKHLKNIKGIRKTDIITYFSGIRASTYKEDFIIEKSQKINNLVHAAGIQSPGFASAPAIAEDISKITIDILKEKTRVVKKENWIPKRKKILTLKDMTFEERNKLIHKNPNYGEIICRCEEISKGEIIDAIHSPIPATTVDGIKKRVRAGMGRCQGGFCAPLVIKILNEELSKDILEITKKGKDSYMVVEETKRDDKNV</sequence>
<dbReference type="PANTHER" id="PTHR42720">
    <property type="entry name" value="GLYCEROL-3-PHOSPHATE DEHYDROGENASE"/>
    <property type="match status" value="1"/>
</dbReference>
<dbReference type="EMBL" id="AP018712">
    <property type="protein sequence ID" value="BBE31225.1"/>
    <property type="molecule type" value="Genomic_DNA"/>
</dbReference>
<dbReference type="Gene3D" id="3.30.9.10">
    <property type="entry name" value="D-Amino Acid Oxidase, subunit A, domain 2"/>
    <property type="match status" value="1"/>
</dbReference>
<dbReference type="InterPro" id="IPR007419">
    <property type="entry name" value="BFD-like_2Fe2S-bd_dom"/>
</dbReference>
<dbReference type="Pfam" id="PF01266">
    <property type="entry name" value="DAO"/>
    <property type="match status" value="1"/>
</dbReference>
<proteinExistence type="predicted"/>
<evidence type="ECO:0000259" key="2">
    <source>
        <dbReference type="Pfam" id="PF04324"/>
    </source>
</evidence>
<keyword evidence="4" id="KW-1185">Reference proteome</keyword>
<dbReference type="Proteomes" id="UP000516361">
    <property type="component" value="Chromosome"/>
</dbReference>
<protein>
    <submittedName>
        <fullName evidence="3">FAD/NAD(P)-binding oxidoreductase</fullName>
    </submittedName>
</protein>
<feature type="domain" description="FAD dependent oxidoreductase" evidence="1">
    <location>
        <begin position="83"/>
        <end position="434"/>
    </location>
</feature>
<dbReference type="SUPFAM" id="SSF51905">
    <property type="entry name" value="FAD/NAD(P)-binding domain"/>
    <property type="match status" value="1"/>
</dbReference>
<name>A0A7G1G539_9BACT</name>
<reference evidence="3 4" key="1">
    <citation type="submission" date="2018-06" db="EMBL/GenBank/DDBJ databases">
        <title>Genome sequencing of Oceanotoga sp. sy52.</title>
        <authorList>
            <person name="Mori K."/>
        </authorList>
    </citation>
    <scope>NUCLEOTIDE SEQUENCE [LARGE SCALE GENOMIC DNA]</scope>
    <source>
        <strain evidence="4">sy52</strain>
    </source>
</reference>
<dbReference type="InterPro" id="IPR036188">
    <property type="entry name" value="FAD/NAD-bd_sf"/>
</dbReference>
<accession>A0A7G1G539</accession>
<dbReference type="AlphaFoldDB" id="A0A7G1G539"/>
<dbReference type="CDD" id="cd19946">
    <property type="entry name" value="GlpA-like_Fer2_BFD-like"/>
    <property type="match status" value="1"/>
</dbReference>